<evidence type="ECO:0000256" key="1">
    <source>
        <dbReference type="ARBA" id="ARBA00022801"/>
    </source>
</evidence>
<dbReference type="EC" id="3.1.3.3" evidence="3"/>
<dbReference type="NCBIfam" id="TIGR01549">
    <property type="entry name" value="HAD-SF-IA-v1"/>
    <property type="match status" value="1"/>
</dbReference>
<evidence type="ECO:0000313" key="5">
    <source>
        <dbReference type="Proteomes" id="UP000316968"/>
    </source>
</evidence>
<keyword evidence="3" id="KW-0718">Serine biosynthesis</keyword>
<evidence type="ECO:0000256" key="2">
    <source>
        <dbReference type="ARBA" id="ARBA00022842"/>
    </source>
</evidence>
<protein>
    <recommendedName>
        <fullName evidence="3">Phosphoserine phosphatase</fullName>
        <shortName evidence="3">PSP</shortName>
        <ecNumber evidence="3">3.1.3.3</ecNumber>
    </recommendedName>
</protein>
<accession>A0A4Y6V0A3</accession>
<comment type="similarity">
    <text evidence="3">Belongs to the HAD-like hydrolase superfamily.</text>
</comment>
<dbReference type="AlphaFoldDB" id="A0A4Y6V0A3"/>
<gene>
    <name evidence="4" type="ORF">FFV09_22685</name>
</gene>
<dbReference type="SFLD" id="SFLDS00003">
    <property type="entry name" value="Haloacid_Dehalogenase"/>
    <property type="match status" value="1"/>
</dbReference>
<dbReference type="SFLD" id="SFLDG01135">
    <property type="entry name" value="C1.5.6:_HAD__Beta-PGM__Phospha"/>
    <property type="match status" value="1"/>
</dbReference>
<reference evidence="4 5" key="1">
    <citation type="submission" date="2019-06" db="EMBL/GenBank/DDBJ databases">
        <title>Saccharibacillus brassicae sp. nov., an endophytic bacterium isolated from Chinese cabbage seeds (Brassica pekinensis).</title>
        <authorList>
            <person name="Jiang L."/>
            <person name="Lee J."/>
            <person name="Kim S.W."/>
        </authorList>
    </citation>
    <scope>NUCLEOTIDE SEQUENCE [LARGE SCALE GENOMIC DNA]</scope>
    <source>
        <strain evidence="5">KCTC 43072 / ATSA2</strain>
    </source>
</reference>
<dbReference type="KEGG" id="saca:FFV09_22685"/>
<sequence>MTVNNEVKAVIFDLDDTLLWDERSIRESFAAVAEEAARRTGIDAQAFEEAVRGRARELYAGYDTYPFTQMIGINPFEGLWANFDKGEQPEFRKLQEIAPAYRKEAWRLGLADLGIEDEALALELSDRFAAERRSRPHVYEETYEVLDALKGEVKLLLLTNGCPSLQQEKLDGVPQLVPYFDHIVISGTFGKGKPDPAIFRHALSLLGVEPEEALMVGDKQSTDIRGALDTGIPSVWINRGGRPPHSGIVPVHQIESLRDLPQLAGIRVS</sequence>
<organism evidence="4 5">
    <name type="scientific">Saccharibacillus brassicae</name>
    <dbReference type="NCBI Taxonomy" id="2583377"/>
    <lineage>
        <taxon>Bacteria</taxon>
        <taxon>Bacillati</taxon>
        <taxon>Bacillota</taxon>
        <taxon>Bacilli</taxon>
        <taxon>Bacillales</taxon>
        <taxon>Paenibacillaceae</taxon>
        <taxon>Saccharibacillus</taxon>
    </lineage>
</organism>
<evidence type="ECO:0000256" key="3">
    <source>
        <dbReference type="HAMAP-Rule" id="MF_02240"/>
    </source>
</evidence>
<dbReference type="NCBIfam" id="TIGR01509">
    <property type="entry name" value="HAD-SF-IA-v3"/>
    <property type="match status" value="1"/>
</dbReference>
<dbReference type="EMBL" id="CP041217">
    <property type="protein sequence ID" value="QDH23423.1"/>
    <property type="molecule type" value="Genomic_DNA"/>
</dbReference>
<dbReference type="GO" id="GO:0036424">
    <property type="term" value="F:L-phosphoserine phosphatase activity"/>
    <property type="evidence" value="ECO:0007669"/>
    <property type="project" value="UniProtKB-UniRule"/>
</dbReference>
<name>A0A4Y6V0A3_SACBS</name>
<comment type="catalytic activity">
    <reaction evidence="3">
        <text>O-phospho-L-serine + H2O = L-serine + phosphate</text>
        <dbReference type="Rhea" id="RHEA:21208"/>
        <dbReference type="ChEBI" id="CHEBI:15377"/>
        <dbReference type="ChEBI" id="CHEBI:33384"/>
        <dbReference type="ChEBI" id="CHEBI:43474"/>
        <dbReference type="ChEBI" id="CHEBI:57524"/>
        <dbReference type="EC" id="3.1.3.3"/>
    </reaction>
</comment>
<dbReference type="SFLD" id="SFLDG01129">
    <property type="entry name" value="C1.5:_HAD__Beta-PGM__Phosphata"/>
    <property type="match status" value="1"/>
</dbReference>
<dbReference type="SUPFAM" id="SSF56784">
    <property type="entry name" value="HAD-like"/>
    <property type="match status" value="1"/>
</dbReference>
<dbReference type="Gene3D" id="1.20.120.1600">
    <property type="match status" value="1"/>
</dbReference>
<proteinExistence type="inferred from homology"/>
<dbReference type="RefSeq" id="WP_141449960.1">
    <property type="nucleotide sequence ID" value="NZ_CP041217.1"/>
</dbReference>
<dbReference type="PANTHER" id="PTHR46470">
    <property type="entry name" value="N-ACYLNEURAMINATE-9-PHOSPHATASE"/>
    <property type="match status" value="1"/>
</dbReference>
<keyword evidence="5" id="KW-1185">Reference proteome</keyword>
<comment type="cofactor">
    <cofactor evidence="3">
        <name>Mg(2+)</name>
        <dbReference type="ChEBI" id="CHEBI:18420"/>
    </cofactor>
    <cofactor evidence="3">
        <name>Co(2+)</name>
        <dbReference type="ChEBI" id="CHEBI:48828"/>
    </cofactor>
</comment>
<keyword evidence="3" id="KW-0170">Cobalt</keyword>
<dbReference type="InterPro" id="IPR006439">
    <property type="entry name" value="HAD-SF_hydro_IA"/>
</dbReference>
<comment type="function">
    <text evidence="3">Catalyzes the last step of the phosphorylated serine biosynthetic pathway, i.e. dephosphorylation of O-phospho-L-serine to form L-serine.</text>
</comment>
<dbReference type="Pfam" id="PF00702">
    <property type="entry name" value="Hydrolase"/>
    <property type="match status" value="1"/>
</dbReference>
<keyword evidence="1 3" id="KW-0378">Hydrolase</keyword>
<dbReference type="InterPro" id="IPR044266">
    <property type="entry name" value="PSP_YsaA"/>
</dbReference>
<keyword evidence="3" id="KW-0028">Amino-acid biosynthesis</keyword>
<dbReference type="Proteomes" id="UP000316968">
    <property type="component" value="Chromosome"/>
</dbReference>
<dbReference type="Gene3D" id="3.40.50.1000">
    <property type="entry name" value="HAD superfamily/HAD-like"/>
    <property type="match status" value="1"/>
</dbReference>
<evidence type="ECO:0000313" key="4">
    <source>
        <dbReference type="EMBL" id="QDH23423.1"/>
    </source>
</evidence>
<comment type="catalytic activity">
    <reaction evidence="3">
        <text>O-phospho-D-serine + H2O = D-serine + phosphate</text>
        <dbReference type="Rhea" id="RHEA:24873"/>
        <dbReference type="ChEBI" id="CHEBI:15377"/>
        <dbReference type="ChEBI" id="CHEBI:35247"/>
        <dbReference type="ChEBI" id="CHEBI:43474"/>
        <dbReference type="ChEBI" id="CHEBI:58680"/>
        <dbReference type="EC" id="3.1.3.3"/>
    </reaction>
</comment>
<comment type="pathway">
    <text evidence="3">Amino-acid biosynthesis; L-serine biosynthesis; L-serine from 3-phospho-D-glycerate: step 3/3.</text>
</comment>
<dbReference type="InterPro" id="IPR051400">
    <property type="entry name" value="HAD-like_hydrolase"/>
</dbReference>
<dbReference type="GO" id="GO:0006564">
    <property type="term" value="P:L-serine biosynthetic process"/>
    <property type="evidence" value="ECO:0007669"/>
    <property type="project" value="UniProtKB-UniRule"/>
</dbReference>
<dbReference type="InterPro" id="IPR023214">
    <property type="entry name" value="HAD_sf"/>
</dbReference>
<keyword evidence="2 3" id="KW-0460">Magnesium</keyword>
<dbReference type="PANTHER" id="PTHR46470:SF3">
    <property type="entry name" value="N-ACYLNEURAMINATE-9-PHOSPHATASE"/>
    <property type="match status" value="1"/>
</dbReference>
<dbReference type="OrthoDB" id="9809962at2"/>
<dbReference type="HAMAP" id="MF_02240">
    <property type="entry name" value="PSP"/>
    <property type="match status" value="1"/>
</dbReference>
<dbReference type="InterPro" id="IPR036412">
    <property type="entry name" value="HAD-like_sf"/>
</dbReference>